<evidence type="ECO:0000256" key="4">
    <source>
        <dbReference type="SAM" id="Phobius"/>
    </source>
</evidence>
<evidence type="ECO:0000256" key="2">
    <source>
        <dbReference type="SAM" id="Coils"/>
    </source>
</evidence>
<keyword evidence="1" id="KW-0378">Hydrolase</keyword>
<dbReference type="InterPro" id="IPR011050">
    <property type="entry name" value="Pectin_lyase_fold/virulence"/>
</dbReference>
<dbReference type="GeneID" id="62696600"/>
<feature type="domain" description="F5/8 type C" evidence="5">
    <location>
        <begin position="679"/>
        <end position="827"/>
    </location>
</feature>
<evidence type="ECO:0000256" key="1">
    <source>
        <dbReference type="ARBA" id="ARBA00023295"/>
    </source>
</evidence>
<feature type="region of interest" description="Disordered" evidence="3">
    <location>
        <begin position="1111"/>
        <end position="1152"/>
    </location>
</feature>
<dbReference type="PANTHER" id="PTHR45713">
    <property type="entry name" value="FTP DOMAIN-CONTAINING PROTEIN"/>
    <property type="match status" value="1"/>
</dbReference>
<sequence>MRKSMKRGFAAILTAALVLQYIPEISVNAEKSAGEGKTYYVDQDGGNDANSGTSEKEAWSSLEKVNETTFQPGDKLLFEKGDEWVGQLSPKGSGEEGNPIVIGSYGDGNERPLISGNNWCGENGDDLENRIFNAAVYFYNQQYWEITDLEVTNRIPGDNPDDHIKKYGVLIMGEDAGTLRHMYCKNLDVHDVVSHPIGNQAGIGRGGIVYIIRGNEVPTNWDDILIEGNQVGPNINHYGISFLSTWGSSSFPAESGIPANEYADQRVNSTNIVIRNNYCEDVGNAAICPSAYSNALIEYNVCDGCNSGPNGNVPIWWEYGDYTVAQFNEVFGSGASDSKEDSQAFDADVAAKKNYIQYNYTHDNPSGAFFECALGSKYETHIRYNVSQNDGSGTNSYGGGAIVTIGGYSTGDGNKLNVYNNDFYLAEGYDSWITNNWDGREVNPETYQFRNNVIYSDGESKGWHQYLQGSADHNAYGGSDKNILRADDENAVSISKADFKAIGTGASGIDSVDGYQLAEGSACINAGTLIEGNGGRDYWGNPVSITEVPNIGADNKGAAGVKEDYGIDFEDRAAEEKALTGEYEGCNFGEGWLTAEVKNSKVLYADGTKTTYLIELPDNRTLESFQAFCEDSALVTLSGNGYEREFAITSAKTTYLTDFPSALKEVKIEIVSPKGSGAVKFDNLVLREAQYERNNIARGKYSWEEGKSQYPASNGNDGDEDTLWVHEGNDKVGWMVDLGQDYDLSDFELVFENEGDVWKYELQGARDGDQYFEEIPIYDATDNTDGSKVQKGSFEPGTVYRYVLVKLTDFPAEDYWPGFAEFKLYARDYSELDKSELTKLISEVKYMKPGNYTDESYANLRTAFEQAKKDFEEADTKEKVSAAIEKLQEAIDALKIKEGANLALGKPTKSSTQNVDERPSSNGNDGDESTLWVATGNYEDTPLPHWWQVDLEKEYVLDKYRIVFEDDKNPGAWKYRIEGSKDGENFDVLFEQKSSPDGTREDEQKIQSKESYRYVRVVITDYPEWEGADYWTAFAEFEVYGSKAGSEVVTKNLEIKLAEAKAYTEEKYTEESYKALQEAIKAAEAVLADEEKTQAQVDEQVKKLAEAIKELEKKEDPGQPGTENLALNKPTTSSTKDIDEKPSSNGNDGKADTLWVATGNYEDTPLPHWWQVDLGKEYALDRYKIMFEEDQNSGAWKYRVEGSKDGENFDVLFEQKDSPDGTRVDEQKIQSGETYRYVRVVITGYPEWDGSVEWDYWTAMAEFEVYEKEVSPSVDKSGLENKLKEAKDYKADGYTAESYATLQKAIEEAESVLADEKATQDALDAQVVKLETAISVLDEVTEPEEPEDPKDPTPNPDKEHPVDKPGDQSDKNIDHSQSGKGQNNSGSHGGKLVQTGDEAPIMASAFLMMAAMVVICGVIVRKKRR</sequence>
<keyword evidence="2" id="KW-0175">Coiled coil</keyword>
<feature type="compositionally biased region" description="Basic and acidic residues" evidence="3">
    <location>
        <begin position="1356"/>
        <end position="1374"/>
    </location>
</feature>
<dbReference type="SUPFAM" id="SSF51126">
    <property type="entry name" value="Pectin lyase-like"/>
    <property type="match status" value="1"/>
</dbReference>
<dbReference type="Pfam" id="PF07554">
    <property type="entry name" value="FIVAR"/>
    <property type="match status" value="3"/>
</dbReference>
<accession>A0A494WSI1</accession>
<keyword evidence="1" id="KW-0326">Glycosidase</keyword>
<dbReference type="InterPro" id="IPR000421">
    <property type="entry name" value="FA58C"/>
</dbReference>
<evidence type="ECO:0000313" key="7">
    <source>
        <dbReference type="Proteomes" id="UP000289664"/>
    </source>
</evidence>
<keyword evidence="7" id="KW-1185">Reference proteome</keyword>
<feature type="coiled-coil region" evidence="2">
    <location>
        <begin position="1299"/>
        <end position="1326"/>
    </location>
</feature>
<keyword evidence="4" id="KW-1133">Transmembrane helix</keyword>
<dbReference type="PROSITE" id="PS50022">
    <property type="entry name" value="FA58C_3"/>
    <property type="match status" value="3"/>
</dbReference>
<feature type="transmembrane region" description="Helical" evidence="4">
    <location>
        <begin position="1401"/>
        <end position="1420"/>
    </location>
</feature>
<protein>
    <recommendedName>
        <fullName evidence="5">F5/8 type C domain-containing protein</fullName>
    </recommendedName>
</protein>
<dbReference type="Proteomes" id="UP000289664">
    <property type="component" value="Chromosome"/>
</dbReference>
<feature type="region of interest" description="Disordered" evidence="3">
    <location>
        <begin position="1336"/>
        <end position="1394"/>
    </location>
</feature>
<feature type="region of interest" description="Disordered" evidence="3">
    <location>
        <begin position="905"/>
        <end position="929"/>
    </location>
</feature>
<gene>
    <name evidence="6" type="ORF">HDCHBGLK_02401</name>
</gene>
<dbReference type="GO" id="GO:0016798">
    <property type="term" value="F:hydrolase activity, acting on glycosyl bonds"/>
    <property type="evidence" value="ECO:0007669"/>
    <property type="project" value="UniProtKB-KW"/>
</dbReference>
<name>A0A494WSI1_CLOS5</name>
<dbReference type="OrthoDB" id="3333873at2"/>
<keyword evidence="4" id="KW-0812">Transmembrane</keyword>
<feature type="compositionally biased region" description="Polar residues" evidence="3">
    <location>
        <begin position="908"/>
        <end position="924"/>
    </location>
</feature>
<proteinExistence type="predicted"/>
<evidence type="ECO:0000259" key="5">
    <source>
        <dbReference type="PROSITE" id="PS50022"/>
    </source>
</evidence>
<dbReference type="Gene3D" id="2.60.120.260">
    <property type="entry name" value="Galactose-binding domain-like"/>
    <property type="match status" value="3"/>
</dbReference>
<dbReference type="InterPro" id="IPR008979">
    <property type="entry name" value="Galactose-bd-like_sf"/>
</dbReference>
<dbReference type="SUPFAM" id="SSF49785">
    <property type="entry name" value="Galactose-binding domain-like"/>
    <property type="match status" value="3"/>
</dbReference>
<dbReference type="Pfam" id="PF00754">
    <property type="entry name" value="F5_F8_type_C"/>
    <property type="match status" value="3"/>
</dbReference>
<reference evidence="6 7" key="1">
    <citation type="journal article" date="2019" name="Appl. Environ. Microbiol.">
        <title>Clostridium scindens ATCC 35704: integration of nutritional requirements, the complete genome sequence, and global transcriptional responses to bile acids.</title>
        <authorList>
            <person name="Devendran S."/>
            <person name="Shrestha R."/>
            <person name="Alves J.M.P."/>
            <person name="Wolf P.G."/>
            <person name="Ly L."/>
            <person name="Hernandez A.G."/>
            <person name="Mendez-Garcia C."/>
            <person name="Inboden A."/>
            <person name="Wiley J."/>
            <person name="Paul O."/>
            <person name="Allen A."/>
            <person name="Springer E."/>
            <person name="Wright C.L."/>
            <person name="Fields C.J."/>
            <person name="Daniel S.L."/>
            <person name="Ridlon J.M."/>
        </authorList>
    </citation>
    <scope>NUCLEOTIDE SEQUENCE [LARGE SCALE GENOMIC DNA]</scope>
    <source>
        <strain evidence="6 7">ATCC 35704</strain>
    </source>
</reference>
<dbReference type="KEGG" id="csci:HDCHBGLK_02401"/>
<keyword evidence="4" id="KW-0472">Membrane</keyword>
<evidence type="ECO:0000313" key="6">
    <source>
        <dbReference type="EMBL" id="QBF74993.1"/>
    </source>
</evidence>
<feature type="compositionally biased region" description="Low complexity" evidence="3">
    <location>
        <begin position="1375"/>
        <end position="1386"/>
    </location>
</feature>
<feature type="coiled-coil region" evidence="2">
    <location>
        <begin position="857"/>
        <end position="897"/>
    </location>
</feature>
<dbReference type="EMBL" id="CP036170">
    <property type="protein sequence ID" value="QBF74993.1"/>
    <property type="molecule type" value="Genomic_DNA"/>
</dbReference>
<dbReference type="Gene3D" id="1.20.1270.90">
    <property type="entry name" value="AF1782-like"/>
    <property type="match status" value="3"/>
</dbReference>
<feature type="domain" description="F5/8 type C" evidence="5">
    <location>
        <begin position="889"/>
        <end position="1042"/>
    </location>
</feature>
<evidence type="ECO:0000256" key="3">
    <source>
        <dbReference type="SAM" id="MobiDB-lite"/>
    </source>
</evidence>
<feature type="compositionally biased region" description="Acidic residues" evidence="3">
    <location>
        <begin position="1339"/>
        <end position="1348"/>
    </location>
</feature>
<dbReference type="RefSeq" id="WP_039909692.1">
    <property type="nucleotide sequence ID" value="NZ_CP036170.1"/>
</dbReference>
<dbReference type="PANTHER" id="PTHR45713:SF6">
    <property type="entry name" value="F5_8 TYPE C DOMAIN-CONTAINING PROTEIN"/>
    <property type="match status" value="1"/>
</dbReference>
<feature type="domain" description="F5/8 type C" evidence="5">
    <location>
        <begin position="1114"/>
        <end position="1259"/>
    </location>
</feature>
<dbReference type="InterPro" id="IPR051941">
    <property type="entry name" value="BG_Antigen-Binding_Lectin"/>
</dbReference>
<organism evidence="6 7">
    <name type="scientific">Clostridium scindens (strain ATCC 35704 / DSM 5676 / VPI 13733 / 19)</name>
    <dbReference type="NCBI Taxonomy" id="411468"/>
    <lineage>
        <taxon>Bacteria</taxon>
        <taxon>Bacillati</taxon>
        <taxon>Bacillota</taxon>
        <taxon>Clostridia</taxon>
        <taxon>Lachnospirales</taxon>
        <taxon>Lachnospiraceae</taxon>
    </lineage>
</organism>